<feature type="transmembrane region" description="Helical" evidence="2">
    <location>
        <begin position="62"/>
        <end position="80"/>
    </location>
</feature>
<gene>
    <name evidence="3" type="ORF">HAZT_HAZT010356</name>
</gene>
<reference evidence="3" key="2">
    <citation type="journal article" date="2018" name="Environ. Sci. Technol.">
        <title>The Toxicogenome of Hyalella azteca: A Model for Sediment Ecotoxicology and Evolutionary Toxicology.</title>
        <authorList>
            <person name="Poynton H.C."/>
            <person name="Hasenbein S."/>
            <person name="Benoit J.B."/>
            <person name="Sepulveda M.S."/>
            <person name="Poelchau M.F."/>
            <person name="Hughes D.S.T."/>
            <person name="Murali S.C."/>
            <person name="Chen S."/>
            <person name="Glastad K.M."/>
            <person name="Goodisman M.A.D."/>
            <person name="Werren J.H."/>
            <person name="Vineis J.H."/>
            <person name="Bowen J.L."/>
            <person name="Friedrich M."/>
            <person name="Jones J."/>
            <person name="Robertson H.M."/>
            <person name="Feyereisen R."/>
            <person name="Mechler-Hickson A."/>
            <person name="Mathers N."/>
            <person name="Lee C.E."/>
            <person name="Colbourne J.K."/>
            <person name="Biales A."/>
            <person name="Johnston J.S."/>
            <person name="Wellborn G.A."/>
            <person name="Rosendale A.J."/>
            <person name="Cridge A.G."/>
            <person name="Munoz-Torres M.C."/>
            <person name="Bain P.A."/>
            <person name="Manny A.R."/>
            <person name="Major K.M."/>
            <person name="Lambert F.N."/>
            <person name="Vulpe C.D."/>
            <person name="Tuck P."/>
            <person name="Blalock B.J."/>
            <person name="Lin Y.Y."/>
            <person name="Smith M.E."/>
            <person name="Ochoa-Acuna H."/>
            <person name="Chen M.M."/>
            <person name="Childers C.P."/>
            <person name="Qu J."/>
            <person name="Dugan S."/>
            <person name="Lee S.L."/>
            <person name="Chao H."/>
            <person name="Dinh H."/>
            <person name="Han Y."/>
            <person name="Doddapaneni H."/>
            <person name="Worley K.C."/>
            <person name="Muzny D.M."/>
            <person name="Gibbs R.A."/>
            <person name="Richards S."/>
        </authorList>
    </citation>
    <scope>NUCLEOTIDE SEQUENCE</scope>
    <source>
        <strain evidence="3">HAZT.00-mixed</strain>
        <tissue evidence="3">Whole organism</tissue>
    </source>
</reference>
<dbReference type="EMBL" id="JQDR03007970">
    <property type="protein sequence ID" value="KAA0197825.1"/>
    <property type="molecule type" value="Genomic_DNA"/>
</dbReference>
<dbReference type="Gene3D" id="3.60.20.40">
    <property type="match status" value="1"/>
</dbReference>
<dbReference type="InterPro" id="IPR000101">
    <property type="entry name" value="GGT_peptidase"/>
</dbReference>
<dbReference type="PANTHER" id="PTHR11686">
    <property type="entry name" value="GAMMA GLUTAMYL TRANSPEPTIDASE"/>
    <property type="match status" value="1"/>
</dbReference>
<dbReference type="Proteomes" id="UP000711488">
    <property type="component" value="Unassembled WGS sequence"/>
</dbReference>
<dbReference type="GO" id="GO:0005886">
    <property type="term" value="C:plasma membrane"/>
    <property type="evidence" value="ECO:0007669"/>
    <property type="project" value="TreeGrafter"/>
</dbReference>
<keyword evidence="2" id="KW-1133">Transmembrane helix</keyword>
<sequence>MLDIHIMMQGIHIMMQGIHIMMQDIHIMNFGAVMMATTGIIYNNEMDDFSSPNITNDFGLPPSPANFIVPGGAAAYILYYKFRIFV</sequence>
<evidence type="ECO:0000256" key="1">
    <source>
        <dbReference type="PIRSR" id="PIRSR600101-2"/>
    </source>
</evidence>
<evidence type="ECO:0000313" key="3">
    <source>
        <dbReference type="EMBL" id="KAA0197825.1"/>
    </source>
</evidence>
<feature type="transmembrane region" description="Helical" evidence="2">
    <location>
        <begin position="21"/>
        <end position="42"/>
    </location>
</feature>
<dbReference type="GO" id="GO:0036374">
    <property type="term" value="F:glutathione hydrolase activity"/>
    <property type="evidence" value="ECO:0007669"/>
    <property type="project" value="InterPro"/>
</dbReference>
<dbReference type="SUPFAM" id="SSF56235">
    <property type="entry name" value="N-terminal nucleophile aminohydrolases (Ntn hydrolases)"/>
    <property type="match status" value="1"/>
</dbReference>
<proteinExistence type="predicted"/>
<dbReference type="InterPro" id="IPR029055">
    <property type="entry name" value="Ntn_hydrolases_N"/>
</dbReference>
<dbReference type="GO" id="GO:0006751">
    <property type="term" value="P:glutathione catabolic process"/>
    <property type="evidence" value="ECO:0007669"/>
    <property type="project" value="InterPro"/>
</dbReference>
<reference evidence="3" key="1">
    <citation type="submission" date="2014-08" db="EMBL/GenBank/DDBJ databases">
        <authorList>
            <person name="Murali S."/>
            <person name="Richards S."/>
            <person name="Bandaranaike D."/>
            <person name="Bellair M."/>
            <person name="Blankenburg K."/>
            <person name="Chao H."/>
            <person name="Dinh H."/>
            <person name="Doddapaneni H."/>
            <person name="Dugan-Rocha S."/>
            <person name="Elkadiri S."/>
            <person name="Gnanaolivu R."/>
            <person name="Hughes D."/>
            <person name="Lee S."/>
            <person name="Li M."/>
            <person name="Ming W."/>
            <person name="Munidasa M."/>
            <person name="Muniz J."/>
            <person name="Nguyen L."/>
            <person name="Osuji N."/>
            <person name="Pu L.-L."/>
            <person name="Puazo M."/>
            <person name="Skinner E."/>
            <person name="Qu C."/>
            <person name="Quiroz J."/>
            <person name="Raj R."/>
            <person name="Weissenberger G."/>
            <person name="Xin Y."/>
            <person name="Zou X."/>
            <person name="Han Y."/>
            <person name="Worley K."/>
            <person name="Muzny D."/>
            <person name="Gibbs R."/>
        </authorList>
    </citation>
    <scope>NUCLEOTIDE SEQUENCE</scope>
    <source>
        <strain evidence="3">HAZT.00-mixed</strain>
        <tissue evidence="3">Whole organism</tissue>
    </source>
</reference>
<dbReference type="Pfam" id="PF01019">
    <property type="entry name" value="G_glu_transpept"/>
    <property type="match status" value="1"/>
</dbReference>
<comment type="caution">
    <text evidence="3">The sequence shown here is derived from an EMBL/GenBank/DDBJ whole genome shotgun (WGS) entry which is preliminary data.</text>
</comment>
<dbReference type="OrthoDB" id="1081007at2759"/>
<keyword evidence="2" id="KW-0812">Transmembrane</keyword>
<feature type="binding site" evidence="1">
    <location>
        <position position="48"/>
    </location>
    <ligand>
        <name>L-glutamate</name>
        <dbReference type="ChEBI" id="CHEBI:29985"/>
    </ligand>
</feature>
<accession>A0A6A0H3M8</accession>
<organism evidence="3">
    <name type="scientific">Hyalella azteca</name>
    <name type="common">Amphipod</name>
    <dbReference type="NCBI Taxonomy" id="294128"/>
    <lineage>
        <taxon>Eukaryota</taxon>
        <taxon>Metazoa</taxon>
        <taxon>Ecdysozoa</taxon>
        <taxon>Arthropoda</taxon>
        <taxon>Crustacea</taxon>
        <taxon>Multicrustacea</taxon>
        <taxon>Malacostraca</taxon>
        <taxon>Eumalacostraca</taxon>
        <taxon>Peracarida</taxon>
        <taxon>Amphipoda</taxon>
        <taxon>Senticaudata</taxon>
        <taxon>Talitrida</taxon>
        <taxon>Talitroidea</taxon>
        <taxon>Hyalellidae</taxon>
        <taxon>Hyalella</taxon>
    </lineage>
</organism>
<keyword evidence="2" id="KW-0472">Membrane</keyword>
<protein>
    <submittedName>
        <fullName evidence="3">Uncharacterized protein</fullName>
    </submittedName>
</protein>
<dbReference type="PANTHER" id="PTHR11686:SF9">
    <property type="entry name" value="RE13973P"/>
    <property type="match status" value="1"/>
</dbReference>
<dbReference type="InterPro" id="IPR043137">
    <property type="entry name" value="GGT_ssub_C"/>
</dbReference>
<name>A0A6A0H3M8_HYAAZ</name>
<evidence type="ECO:0000256" key="2">
    <source>
        <dbReference type="SAM" id="Phobius"/>
    </source>
</evidence>
<dbReference type="AlphaFoldDB" id="A0A6A0H3M8"/>
<reference evidence="3" key="3">
    <citation type="submission" date="2019-06" db="EMBL/GenBank/DDBJ databases">
        <authorList>
            <person name="Poynton C."/>
            <person name="Hasenbein S."/>
            <person name="Benoit J.B."/>
            <person name="Sepulveda M.S."/>
            <person name="Poelchau M.F."/>
            <person name="Murali S.C."/>
            <person name="Chen S."/>
            <person name="Glastad K.M."/>
            <person name="Werren J.H."/>
            <person name="Vineis J.H."/>
            <person name="Bowen J.L."/>
            <person name="Friedrich M."/>
            <person name="Jones J."/>
            <person name="Robertson H.M."/>
            <person name="Feyereisen R."/>
            <person name="Mechler-Hickson A."/>
            <person name="Mathers N."/>
            <person name="Lee C.E."/>
            <person name="Colbourne J.K."/>
            <person name="Biales A."/>
            <person name="Johnston J.S."/>
            <person name="Wellborn G.A."/>
            <person name="Rosendale A.J."/>
            <person name="Cridge A.G."/>
            <person name="Munoz-Torres M.C."/>
            <person name="Bain P.A."/>
            <person name="Manny A.R."/>
            <person name="Major K.M."/>
            <person name="Lambert F.N."/>
            <person name="Vulpe C.D."/>
            <person name="Tuck P."/>
            <person name="Blalock B.J."/>
            <person name="Lin Y.-Y."/>
            <person name="Smith M.E."/>
            <person name="Ochoa-Acuna H."/>
            <person name="Chen M.-J.M."/>
            <person name="Childers C.P."/>
            <person name="Qu J."/>
            <person name="Dugan S."/>
            <person name="Lee S.L."/>
            <person name="Chao H."/>
            <person name="Dinh H."/>
            <person name="Han Y."/>
            <person name="Doddapaneni H."/>
            <person name="Worley K.C."/>
            <person name="Muzny D.M."/>
            <person name="Gibbs R.A."/>
            <person name="Richards S."/>
        </authorList>
    </citation>
    <scope>NUCLEOTIDE SEQUENCE</scope>
    <source>
        <strain evidence="3">HAZT.00-mixed</strain>
        <tissue evidence="3">Whole organism</tissue>
    </source>
</reference>